<dbReference type="Proteomes" id="UP000261174">
    <property type="component" value="Unassembled WGS sequence"/>
</dbReference>
<sequence>MADIKIPNKFLGGFEIIKNLSNSQIESLSDFLKSRTPSEKPDGPFASEIVGISRDNLTEIVSTIYSVIHLSVSYKMPLNELIKDLSAAFFSQSQSPINDNLSSNLQLLLENANNLKLSVKAADVMREKDKIYDSSRVLTDLRYIFDNNDLKSDNRLAVIIHNLKIAYQHNKNEEAFFVALSLDDLKDLKQQIDRAIEKEEIIKAYYANQEIVFVNL</sequence>
<evidence type="ECO:0000313" key="1">
    <source>
        <dbReference type="EMBL" id="RFM30973.1"/>
    </source>
</evidence>
<comment type="caution">
    <text evidence="1">The sequence shown here is derived from an EMBL/GenBank/DDBJ whole genome shotgun (WGS) entry which is preliminary data.</text>
</comment>
<dbReference type="AlphaFoldDB" id="A0A3E1NST7"/>
<dbReference type="EMBL" id="QTJV01000017">
    <property type="protein sequence ID" value="RFM30973.1"/>
    <property type="molecule type" value="Genomic_DNA"/>
</dbReference>
<dbReference type="OrthoDB" id="583369at2"/>
<dbReference type="RefSeq" id="WP_116857287.1">
    <property type="nucleotide sequence ID" value="NZ_QTJV01000017.1"/>
</dbReference>
<proteinExistence type="predicted"/>
<gene>
    <name evidence="1" type="ORF">DXN04_30885</name>
</gene>
<reference evidence="1 2" key="1">
    <citation type="submission" date="2018-08" db="EMBL/GenBank/DDBJ databases">
        <title>Chitinophaga sp. K20C18050901, a novel bacterium isolated from forest soil.</title>
        <authorList>
            <person name="Wang C."/>
        </authorList>
    </citation>
    <scope>NUCLEOTIDE SEQUENCE [LARGE SCALE GENOMIC DNA]</scope>
    <source>
        <strain evidence="1 2">K20C18050901</strain>
    </source>
</reference>
<protein>
    <submittedName>
        <fullName evidence="1">Uncharacterized protein</fullName>
    </submittedName>
</protein>
<evidence type="ECO:0000313" key="2">
    <source>
        <dbReference type="Proteomes" id="UP000261174"/>
    </source>
</evidence>
<name>A0A3E1NST7_9BACT</name>
<accession>A0A3E1NST7</accession>
<keyword evidence="2" id="KW-1185">Reference proteome</keyword>
<organism evidence="1 2">
    <name type="scientific">Chitinophaga silvisoli</name>
    <dbReference type="NCBI Taxonomy" id="2291814"/>
    <lineage>
        <taxon>Bacteria</taxon>
        <taxon>Pseudomonadati</taxon>
        <taxon>Bacteroidota</taxon>
        <taxon>Chitinophagia</taxon>
        <taxon>Chitinophagales</taxon>
        <taxon>Chitinophagaceae</taxon>
        <taxon>Chitinophaga</taxon>
    </lineage>
</organism>